<keyword evidence="4" id="KW-1185">Reference proteome</keyword>
<dbReference type="AlphaFoldDB" id="A0A7K8XJ19"/>
<name>A0A7K8XJ19_9PICI</name>
<dbReference type="Gene3D" id="1.10.20.10">
    <property type="entry name" value="Histone, subunit A"/>
    <property type="match status" value="1"/>
</dbReference>
<dbReference type="SUPFAM" id="SSF47113">
    <property type="entry name" value="Histone-fold"/>
    <property type="match status" value="1"/>
</dbReference>
<evidence type="ECO:0000313" key="3">
    <source>
        <dbReference type="EMBL" id="NXF90470.1"/>
    </source>
</evidence>
<dbReference type="OrthoDB" id="9396507at2759"/>
<proteinExistence type="inferred from homology"/>
<reference evidence="3 4" key="1">
    <citation type="submission" date="2019-09" db="EMBL/GenBank/DDBJ databases">
        <title>Bird 10,000 Genomes (B10K) Project - Family phase.</title>
        <authorList>
            <person name="Zhang G."/>
        </authorList>
    </citation>
    <scope>NUCLEOTIDE SEQUENCE [LARGE SCALE GENOMIC DNA]</scope>
    <source>
        <strain evidence="3">B10K-DU-001-04</strain>
        <tissue evidence="3">Muscle</tissue>
    </source>
</reference>
<dbReference type="InterPro" id="IPR009072">
    <property type="entry name" value="Histone-fold"/>
</dbReference>
<dbReference type="GO" id="GO:0030527">
    <property type="term" value="F:structural constituent of chromatin"/>
    <property type="evidence" value="ECO:0007669"/>
    <property type="project" value="InterPro"/>
</dbReference>
<comment type="caution">
    <text evidence="3">The sequence shown here is derived from an EMBL/GenBank/DDBJ whole genome shotgun (WGS) entry which is preliminary data.</text>
</comment>
<protein>
    <submittedName>
        <fullName evidence="3">H3 protein</fullName>
    </submittedName>
</protein>
<dbReference type="GO" id="GO:0000786">
    <property type="term" value="C:nucleosome"/>
    <property type="evidence" value="ECO:0007669"/>
    <property type="project" value="InterPro"/>
</dbReference>
<dbReference type="PRINTS" id="PR00622">
    <property type="entry name" value="HISTONEH3"/>
</dbReference>
<accession>A0A7K8XJ19</accession>
<organism evidence="3 4">
    <name type="scientific">Eubucco bourcierii</name>
    <name type="common">red-headed barbet</name>
    <dbReference type="NCBI Taxonomy" id="91767"/>
    <lineage>
        <taxon>Eukaryota</taxon>
        <taxon>Metazoa</taxon>
        <taxon>Chordata</taxon>
        <taxon>Craniata</taxon>
        <taxon>Vertebrata</taxon>
        <taxon>Euteleostomi</taxon>
        <taxon>Archelosauria</taxon>
        <taxon>Archosauria</taxon>
        <taxon>Dinosauria</taxon>
        <taxon>Saurischia</taxon>
        <taxon>Theropoda</taxon>
        <taxon>Coelurosauria</taxon>
        <taxon>Aves</taxon>
        <taxon>Neognathae</taxon>
        <taxon>Neoaves</taxon>
        <taxon>Telluraves</taxon>
        <taxon>Coraciimorphae</taxon>
        <taxon>Piciformes</taxon>
        <taxon>Ramphastidae</taxon>
        <taxon>Eubucco</taxon>
    </lineage>
</organism>
<dbReference type="GO" id="GO:0046982">
    <property type="term" value="F:protein heterodimerization activity"/>
    <property type="evidence" value="ECO:0007669"/>
    <property type="project" value="InterPro"/>
</dbReference>
<dbReference type="Pfam" id="PF00125">
    <property type="entry name" value="Histone"/>
    <property type="match status" value="1"/>
</dbReference>
<dbReference type="SMART" id="SM00428">
    <property type="entry name" value="H3"/>
    <property type="match status" value="1"/>
</dbReference>
<dbReference type="EMBL" id="VWZE01010677">
    <property type="protein sequence ID" value="NXF90470.1"/>
    <property type="molecule type" value="Genomic_DNA"/>
</dbReference>
<dbReference type="InterPro" id="IPR000164">
    <property type="entry name" value="Histone_H3/CENP-A"/>
</dbReference>
<evidence type="ECO:0000256" key="1">
    <source>
        <dbReference type="ARBA" id="ARBA00010343"/>
    </source>
</evidence>
<dbReference type="Proteomes" id="UP000583613">
    <property type="component" value="Unassembled WGS sequence"/>
</dbReference>
<feature type="non-terminal residue" evidence="3">
    <location>
        <position position="1"/>
    </location>
</feature>
<gene>
    <name evidence="3" type="primary">Hht1</name>
    <name evidence="3" type="ORF">EUBBOU_R15055</name>
</gene>
<evidence type="ECO:0000313" key="4">
    <source>
        <dbReference type="Proteomes" id="UP000583613"/>
    </source>
</evidence>
<dbReference type="GO" id="GO:0003677">
    <property type="term" value="F:DNA binding"/>
    <property type="evidence" value="ECO:0007669"/>
    <property type="project" value="InterPro"/>
</dbReference>
<feature type="domain" description="Core Histone H2A/H2B/H3" evidence="2">
    <location>
        <begin position="14"/>
        <end position="91"/>
    </location>
</feature>
<dbReference type="InterPro" id="IPR007125">
    <property type="entry name" value="H2A/H2B/H3"/>
</dbReference>
<evidence type="ECO:0000259" key="2">
    <source>
        <dbReference type="Pfam" id="PF00125"/>
    </source>
</evidence>
<feature type="non-terminal residue" evidence="3">
    <location>
        <position position="96"/>
    </location>
</feature>
<comment type="similarity">
    <text evidence="1">Belongs to the histone H3 family.</text>
</comment>
<sequence length="96" mass="10289">LRPPPPPTRKKLLRPRKKRSELLLPAAAIRGLLRGACGPRKGLEVQGEAAAALRAGCEAQLLALFEDLGLCALHAKRISVHAADLSLVRCLRLGRG</sequence>